<dbReference type="Pfam" id="PF02779">
    <property type="entry name" value="Transket_pyr"/>
    <property type="match status" value="1"/>
</dbReference>
<dbReference type="InterPro" id="IPR011603">
    <property type="entry name" value="2oxoglutarate_DH_E1"/>
</dbReference>
<dbReference type="Pfam" id="PF16870">
    <property type="entry name" value="OxoGdeHyase_C"/>
    <property type="match status" value="1"/>
</dbReference>
<dbReference type="Pfam" id="PF00676">
    <property type="entry name" value="E1_dh"/>
    <property type="match status" value="1"/>
</dbReference>
<comment type="caution">
    <text evidence="7">The sequence shown here is derived from an EMBL/GenBank/DDBJ whole genome shotgun (WGS) entry which is preliminary data.</text>
</comment>
<dbReference type="InterPro" id="IPR031717">
    <property type="entry name" value="ODO-1/KGD_C"/>
</dbReference>
<dbReference type="InterPro" id="IPR029061">
    <property type="entry name" value="THDP-binding"/>
</dbReference>
<dbReference type="PIRSF" id="PIRSF000157">
    <property type="entry name" value="Oxoglu_dh_E1"/>
    <property type="match status" value="1"/>
</dbReference>
<dbReference type="EMBL" id="JAACXV010000277">
    <property type="protein sequence ID" value="KAF7280725.1"/>
    <property type="molecule type" value="Genomic_DNA"/>
</dbReference>
<dbReference type="NCBIfam" id="NF006914">
    <property type="entry name" value="PRK09404.1"/>
    <property type="match status" value="1"/>
</dbReference>
<comment type="cofactor">
    <cofactor evidence="1">
        <name>thiamine diphosphate</name>
        <dbReference type="ChEBI" id="CHEBI:58937"/>
    </cofactor>
</comment>
<keyword evidence="5" id="KW-0786">Thiamine pyrophosphate</keyword>
<accession>A0A834MHW2</accession>
<evidence type="ECO:0000256" key="4">
    <source>
        <dbReference type="ARBA" id="ARBA00023002"/>
    </source>
</evidence>
<dbReference type="PANTHER" id="PTHR23152">
    <property type="entry name" value="2-OXOGLUTARATE DEHYDROGENASE"/>
    <property type="match status" value="1"/>
</dbReference>
<dbReference type="SUPFAM" id="SSF52518">
    <property type="entry name" value="Thiamin diphosphate-binding fold (THDP-binding)"/>
    <property type="match status" value="2"/>
</dbReference>
<name>A0A834MHW2_RHYFE</name>
<dbReference type="NCBIfam" id="NF008907">
    <property type="entry name" value="PRK12270.1"/>
    <property type="match status" value="1"/>
</dbReference>
<keyword evidence="3" id="KW-0809">Transit peptide</keyword>
<keyword evidence="4" id="KW-0560">Oxidoreductase</keyword>
<dbReference type="InterPro" id="IPR042179">
    <property type="entry name" value="KGD_C_sf"/>
</dbReference>
<dbReference type="GO" id="GO:0030976">
    <property type="term" value="F:thiamine pyrophosphate binding"/>
    <property type="evidence" value="ECO:0007669"/>
    <property type="project" value="InterPro"/>
</dbReference>
<comment type="similarity">
    <text evidence="2">Belongs to the alpha-ketoglutarate dehydrogenase family.</text>
</comment>
<feature type="domain" description="Transketolase-like pyrimidine-binding" evidence="6">
    <location>
        <begin position="573"/>
        <end position="775"/>
    </location>
</feature>
<dbReference type="SMART" id="SM00861">
    <property type="entry name" value="Transket_pyr"/>
    <property type="match status" value="1"/>
</dbReference>
<evidence type="ECO:0000313" key="8">
    <source>
        <dbReference type="Proteomes" id="UP000625711"/>
    </source>
</evidence>
<evidence type="ECO:0000259" key="6">
    <source>
        <dbReference type="SMART" id="SM00861"/>
    </source>
</evidence>
<dbReference type="Proteomes" id="UP000625711">
    <property type="component" value="Unassembled WGS sequence"/>
</dbReference>
<dbReference type="PANTHER" id="PTHR23152:SF4">
    <property type="entry name" value="2-OXOADIPATE DEHYDROGENASE COMPLEX COMPONENT E1"/>
    <property type="match status" value="1"/>
</dbReference>
<dbReference type="NCBIfam" id="TIGR00239">
    <property type="entry name" value="2oxo_dh_E1"/>
    <property type="match status" value="1"/>
</dbReference>
<evidence type="ECO:0000256" key="3">
    <source>
        <dbReference type="ARBA" id="ARBA00022946"/>
    </source>
</evidence>
<evidence type="ECO:0000256" key="2">
    <source>
        <dbReference type="ARBA" id="ARBA00006936"/>
    </source>
</evidence>
<dbReference type="GO" id="GO:0016624">
    <property type="term" value="F:oxidoreductase activity, acting on the aldehyde or oxo group of donors, disulfide as acceptor"/>
    <property type="evidence" value="ECO:0007669"/>
    <property type="project" value="InterPro"/>
</dbReference>
<keyword evidence="8" id="KW-1185">Reference proteome</keyword>
<dbReference type="OrthoDB" id="413077at2759"/>
<dbReference type="Gene3D" id="3.40.50.12470">
    <property type="match status" value="1"/>
</dbReference>
<proteinExistence type="inferred from homology"/>
<evidence type="ECO:0000256" key="5">
    <source>
        <dbReference type="ARBA" id="ARBA00023052"/>
    </source>
</evidence>
<dbReference type="InterPro" id="IPR001017">
    <property type="entry name" value="DH_E1"/>
</dbReference>
<organism evidence="7 8">
    <name type="scientific">Rhynchophorus ferrugineus</name>
    <name type="common">Red palm weevil</name>
    <name type="synonym">Curculio ferrugineus</name>
    <dbReference type="NCBI Taxonomy" id="354439"/>
    <lineage>
        <taxon>Eukaryota</taxon>
        <taxon>Metazoa</taxon>
        <taxon>Ecdysozoa</taxon>
        <taxon>Arthropoda</taxon>
        <taxon>Hexapoda</taxon>
        <taxon>Insecta</taxon>
        <taxon>Pterygota</taxon>
        <taxon>Neoptera</taxon>
        <taxon>Endopterygota</taxon>
        <taxon>Coleoptera</taxon>
        <taxon>Polyphaga</taxon>
        <taxon>Cucujiformia</taxon>
        <taxon>Curculionidae</taxon>
        <taxon>Dryophthorinae</taxon>
        <taxon>Rhynchophorus</taxon>
    </lineage>
</organism>
<dbReference type="Gene3D" id="3.40.50.11610">
    <property type="entry name" value="Multifunctional 2-oxoglutarate metabolism enzyme, C-terminal domain"/>
    <property type="match status" value="1"/>
</dbReference>
<reference evidence="7" key="1">
    <citation type="submission" date="2020-08" db="EMBL/GenBank/DDBJ databases">
        <title>Genome sequencing and assembly of the red palm weevil Rhynchophorus ferrugineus.</title>
        <authorList>
            <person name="Dias G.B."/>
            <person name="Bergman C.M."/>
            <person name="Manee M."/>
        </authorList>
    </citation>
    <scope>NUCLEOTIDE SEQUENCE</scope>
    <source>
        <strain evidence="7">AA-2017</strain>
        <tissue evidence="7">Whole larva</tissue>
    </source>
</reference>
<dbReference type="Gene3D" id="3.40.50.970">
    <property type="match status" value="1"/>
</dbReference>
<dbReference type="InterPro" id="IPR005475">
    <property type="entry name" value="Transketolase-like_Pyr-bd"/>
</dbReference>
<dbReference type="CDD" id="cd02016">
    <property type="entry name" value="TPP_E1_OGDC_like"/>
    <property type="match status" value="1"/>
</dbReference>
<evidence type="ECO:0000256" key="1">
    <source>
        <dbReference type="ARBA" id="ARBA00001964"/>
    </source>
</evidence>
<gene>
    <name evidence="7" type="ORF">GWI33_005581</name>
</gene>
<sequence length="921" mass="104624">MSFSVYRLVKNRHNKLYVAHKYLYRFYQTDNVFGYKKKPSSSYTVSKQVLQKRCNASNLYRLVEAYRKYGHRYSRVDPVSFAKFTSNDEELDVRRYGFENTQEIIDSLDGIVVGIPSSKVALGDVIDYLNKVYCTYIAAEFDYLESEEEREWFADQLESLANSTIDIPTKRTILTLLIQSEAFDNFLAKKFSSVKRYGAEGSENMMTVFHEIFQSAAKDNLEQIVLAMPHRGRLNLLTGLLRYPPAQMFYKLRGNPDFPEKYQCNGDVLSHLVSSTNLEFDDKSIHVSLLFNPSHLEAVNPVSMGKTRAKQLTCQDGDYGHNKLWGDKILNVQVHGDAALTGQGINQECLELSGVPHFEIGGTVHLVVNNQVGFTTPADRGRSSRYCTDLAKIVSAPVIHVNGDHPEEVLKATRLACNYQRRFRKDVFINMNCFRKWGHNEMDDPTFTNPALYSVINSRRSVPQLYRSKLEGEEVISDKECDELYDEYFDWLNEELKAADEWEAEDSYFKEQWQNISQPDEAITIWDTGIASDVMTFVGLKSVHYPSNFAIHPTIARGHVNNRLTRITDGKGIDWSTAEALAVGSLLLEGHNVRISGQDVGRGTFSQRHGMLVDQETNSIYIPLNDMQPNQGYFEIANSILSEEAVLGFEYGMSIENPNNLIVWEAQFGDFFNGAQVIFDTFISSGEAKWLAQSGLTVLLPHGYDGAGPEHSSARIERFLQLTDSKEDRVDAETVNMQVCQPSTPAQYFHLLRRQMIRPFRKPLIVITPKTLLRDPECVSNFAEMERGTHFNPVIGDRKVSPANVTRVLLTSGRHYYTLDKERQSVGIDDTAIVRVESFCPFPTSELLAELSLYGNAKVFIWCQEEPQNMGAWSFIKRRFENLIGKPIKFSGRPTAATPATGVGKIHTQQQRDLITIPFVM</sequence>
<dbReference type="Gene3D" id="1.10.287.1150">
    <property type="entry name" value="TPP helical domain"/>
    <property type="match status" value="1"/>
</dbReference>
<evidence type="ECO:0000313" key="7">
    <source>
        <dbReference type="EMBL" id="KAF7280725.1"/>
    </source>
</evidence>
<dbReference type="AlphaFoldDB" id="A0A834MHW2"/>
<protein>
    <recommendedName>
        <fullName evidence="6">Transketolase-like pyrimidine-binding domain-containing protein</fullName>
    </recommendedName>
</protein>